<organism evidence="3 4">
    <name type="scientific">Araneus ventricosus</name>
    <name type="common">Orbweaver spider</name>
    <name type="synonym">Epeira ventricosa</name>
    <dbReference type="NCBI Taxonomy" id="182803"/>
    <lineage>
        <taxon>Eukaryota</taxon>
        <taxon>Metazoa</taxon>
        <taxon>Ecdysozoa</taxon>
        <taxon>Arthropoda</taxon>
        <taxon>Chelicerata</taxon>
        <taxon>Arachnida</taxon>
        <taxon>Araneae</taxon>
        <taxon>Araneomorphae</taxon>
        <taxon>Entelegynae</taxon>
        <taxon>Araneoidea</taxon>
        <taxon>Araneidae</taxon>
        <taxon>Araneus</taxon>
    </lineage>
</organism>
<proteinExistence type="predicted"/>
<reference evidence="3 4" key="1">
    <citation type="journal article" date="2019" name="Sci. Rep.">
        <title>Orb-weaving spider Araneus ventricosus genome elucidates the spidroin gene catalogue.</title>
        <authorList>
            <person name="Kono N."/>
            <person name="Nakamura H."/>
            <person name="Ohtoshi R."/>
            <person name="Moran D.A.P."/>
            <person name="Shinohara A."/>
            <person name="Yoshida Y."/>
            <person name="Fujiwara M."/>
            <person name="Mori M."/>
            <person name="Tomita M."/>
            <person name="Arakawa K."/>
        </authorList>
    </citation>
    <scope>NUCLEOTIDE SEQUENCE [LARGE SCALE GENOMIC DNA]</scope>
</reference>
<evidence type="ECO:0000256" key="1">
    <source>
        <dbReference type="ARBA" id="ARBA00012493"/>
    </source>
</evidence>
<name>A0A4Y2H3D4_ARAVE</name>
<dbReference type="GO" id="GO:0003676">
    <property type="term" value="F:nucleic acid binding"/>
    <property type="evidence" value="ECO:0007669"/>
    <property type="project" value="InterPro"/>
</dbReference>
<dbReference type="InterPro" id="IPR050951">
    <property type="entry name" value="Retrovirus_Pol_polyprotein"/>
</dbReference>
<dbReference type="SUPFAM" id="SSF53098">
    <property type="entry name" value="Ribonuclease H-like"/>
    <property type="match status" value="1"/>
</dbReference>
<protein>
    <recommendedName>
        <fullName evidence="1">RNA-directed DNA polymerase</fullName>
        <ecNumber evidence="1">2.7.7.49</ecNumber>
    </recommendedName>
</protein>
<keyword evidence="4" id="KW-1185">Reference proteome</keyword>
<dbReference type="Proteomes" id="UP000499080">
    <property type="component" value="Unassembled WGS sequence"/>
</dbReference>
<dbReference type="PROSITE" id="PS50994">
    <property type="entry name" value="INTEGRASE"/>
    <property type="match status" value="1"/>
</dbReference>
<dbReference type="GO" id="GO:0003964">
    <property type="term" value="F:RNA-directed DNA polymerase activity"/>
    <property type="evidence" value="ECO:0007669"/>
    <property type="project" value="UniProtKB-EC"/>
</dbReference>
<gene>
    <name evidence="3" type="primary">POL_826</name>
    <name evidence="3" type="ORF">AVEN_179355_1</name>
</gene>
<dbReference type="InterPro" id="IPR036397">
    <property type="entry name" value="RNaseH_sf"/>
</dbReference>
<dbReference type="EMBL" id="BGPR01001649">
    <property type="protein sequence ID" value="GBM58814.1"/>
    <property type="molecule type" value="Genomic_DNA"/>
</dbReference>
<dbReference type="PANTHER" id="PTHR37984:SF15">
    <property type="entry name" value="INTEGRASE CATALYTIC DOMAIN-CONTAINING PROTEIN"/>
    <property type="match status" value="1"/>
</dbReference>
<comment type="caution">
    <text evidence="3">The sequence shown here is derived from an EMBL/GenBank/DDBJ whole genome shotgun (WGS) entry which is preliminary data.</text>
</comment>
<dbReference type="Pfam" id="PF00665">
    <property type="entry name" value="rve"/>
    <property type="match status" value="1"/>
</dbReference>
<evidence type="ECO:0000313" key="4">
    <source>
        <dbReference type="Proteomes" id="UP000499080"/>
    </source>
</evidence>
<dbReference type="Pfam" id="PF17921">
    <property type="entry name" value="Integrase_H2C2"/>
    <property type="match status" value="1"/>
</dbReference>
<evidence type="ECO:0000313" key="3">
    <source>
        <dbReference type="EMBL" id="GBM58814.1"/>
    </source>
</evidence>
<accession>A0A4Y2H3D4</accession>
<evidence type="ECO:0000259" key="2">
    <source>
        <dbReference type="PROSITE" id="PS50994"/>
    </source>
</evidence>
<dbReference type="GO" id="GO:0015074">
    <property type="term" value="P:DNA integration"/>
    <property type="evidence" value="ECO:0007669"/>
    <property type="project" value="InterPro"/>
</dbReference>
<feature type="domain" description="Integrase catalytic" evidence="2">
    <location>
        <begin position="320"/>
        <end position="433"/>
    </location>
</feature>
<dbReference type="InterPro" id="IPR001584">
    <property type="entry name" value="Integrase_cat-core"/>
</dbReference>
<dbReference type="Gene3D" id="1.10.340.70">
    <property type="match status" value="1"/>
</dbReference>
<dbReference type="AlphaFoldDB" id="A0A4Y2H3D4"/>
<dbReference type="EC" id="2.7.7.49" evidence="1"/>
<dbReference type="InterPro" id="IPR012337">
    <property type="entry name" value="RNaseH-like_sf"/>
</dbReference>
<dbReference type="FunFam" id="1.10.340.70:FF:000001">
    <property type="entry name" value="Retrovirus-related Pol polyprotein from transposon gypsy-like Protein"/>
    <property type="match status" value="1"/>
</dbReference>
<dbReference type="PANTHER" id="PTHR37984">
    <property type="entry name" value="PROTEIN CBG26694"/>
    <property type="match status" value="1"/>
</dbReference>
<dbReference type="InterPro" id="IPR041588">
    <property type="entry name" value="Integrase_H2C2"/>
</dbReference>
<sequence length="433" mass="49244">MPAFYHCHSTQHLRPNCKQLKKNKELVNRVETSDQAKTFFAPYLSKALVNNEEITILRDTGASIDIVSRNHVRLEIFTGETVWVKEPLDFNYKCLPLAEVELQRPEFGHIVTKAAVIDLRLDSGWYLLINKTHQLIVEAKRKPNVNEVMTRSQTRKTDPSLSREKEKKVINAEEPAAVVGDELTVMNLPPAEKEDRELVGISSNELQKAQRDCTALQACVLQAERENTDYQIKEGTLFRKSKDNFGNVSLQVVIPKVYRDKILAFCHEGKSSHLGVRRTKDRLLKHYFWPNCIKEIEDYVRSCDSCQRLGKSQDKVKAPLKLVPISTEVFSKMNIDAVGPLPTSSKGSNYLLTAICMSSKYPDAIQVAYISSVSVTDALLEIFSRMGFPREIQNDLGTSFTSFLTTEFFDRFGIKVTHSSVHHPQSNPVERFH</sequence>
<dbReference type="OrthoDB" id="6435711at2759"/>
<dbReference type="Gene3D" id="3.30.420.10">
    <property type="entry name" value="Ribonuclease H-like superfamily/Ribonuclease H"/>
    <property type="match status" value="1"/>
</dbReference>